<evidence type="ECO:0000313" key="2">
    <source>
        <dbReference type="Proteomes" id="UP000256334"/>
    </source>
</evidence>
<protein>
    <submittedName>
        <fullName evidence="1">Uncharacterized protein</fullName>
    </submittedName>
</protein>
<gene>
    <name evidence="1" type="ORF">C8D72_3469</name>
</gene>
<reference evidence="1 2" key="1">
    <citation type="submission" date="2018-07" db="EMBL/GenBank/DDBJ databases">
        <title>Genomic Encyclopedia of Type Strains, Phase IV (KMG-IV): sequencing the most valuable type-strain genomes for metagenomic binning, comparative biology and taxonomic classification.</title>
        <authorList>
            <person name="Goeker M."/>
        </authorList>
    </citation>
    <scope>NUCLEOTIDE SEQUENCE [LARGE SCALE GENOMIC DNA]</scope>
    <source>
        <strain evidence="1 2">DSM 14324</strain>
    </source>
</reference>
<name>A0A3D9DRG2_9GAMM</name>
<organism evidence="1 2">
    <name type="scientific">Kushneria indalinina DSM 14324</name>
    <dbReference type="NCBI Taxonomy" id="1122140"/>
    <lineage>
        <taxon>Bacteria</taxon>
        <taxon>Pseudomonadati</taxon>
        <taxon>Pseudomonadota</taxon>
        <taxon>Gammaproteobacteria</taxon>
        <taxon>Oceanospirillales</taxon>
        <taxon>Halomonadaceae</taxon>
        <taxon>Kushneria</taxon>
    </lineage>
</organism>
<accession>A0A3D9DRG2</accession>
<keyword evidence="2" id="KW-1185">Reference proteome</keyword>
<dbReference type="Proteomes" id="UP000256334">
    <property type="component" value="Unassembled WGS sequence"/>
</dbReference>
<dbReference type="OrthoDB" id="9115426at2"/>
<comment type="caution">
    <text evidence="1">The sequence shown here is derived from an EMBL/GenBank/DDBJ whole genome shotgun (WGS) entry which is preliminary data.</text>
</comment>
<sequence>MTNILEMAKAFEANAKRDSAAISAIEFALDADEGMVFLRCWIQGDFDVIRKEWPEAPEAVFIGADPFYKPAQ</sequence>
<dbReference type="AlphaFoldDB" id="A0A3D9DRG2"/>
<dbReference type="EMBL" id="QRDJ01000013">
    <property type="protein sequence ID" value="REC93313.1"/>
    <property type="molecule type" value="Genomic_DNA"/>
</dbReference>
<evidence type="ECO:0000313" key="1">
    <source>
        <dbReference type="EMBL" id="REC93313.1"/>
    </source>
</evidence>
<proteinExistence type="predicted"/>
<dbReference type="RefSeq" id="WP_115855676.1">
    <property type="nucleotide sequence ID" value="NZ_QRDJ01000013.1"/>
</dbReference>